<sequence length="209" mass="22645">MARTPRTRLRIGAVLVVIAAVEAAVFEGWILRDLLMTATFALNAAVVVVLLWGLIAEFDAAAAAPIRRFIGCALTLGLCTVIVLTNAIIVLATKGERASTPSSREFLPVPSELTVRTDENGGCGGGSATICLRRFEIQGASGAPTAEVVDTVRHHLDTNHGWSLTFDPRRKTWSECRDNGWALDRNRLCASVFTHDGLVVVEFEEWADN</sequence>
<dbReference type="RefSeq" id="WP_167472590.1">
    <property type="nucleotide sequence ID" value="NZ_CP046172.1"/>
</dbReference>
<organism evidence="2 3">
    <name type="scientific">Nocardia arthritidis</name>
    <dbReference type="NCBI Taxonomy" id="228602"/>
    <lineage>
        <taxon>Bacteria</taxon>
        <taxon>Bacillati</taxon>
        <taxon>Actinomycetota</taxon>
        <taxon>Actinomycetes</taxon>
        <taxon>Mycobacteriales</taxon>
        <taxon>Nocardiaceae</taxon>
        <taxon>Nocardia</taxon>
    </lineage>
</organism>
<proteinExistence type="predicted"/>
<feature type="transmembrane region" description="Helical" evidence="1">
    <location>
        <begin position="37"/>
        <end position="56"/>
    </location>
</feature>
<evidence type="ECO:0000313" key="2">
    <source>
        <dbReference type="EMBL" id="QIS09497.1"/>
    </source>
</evidence>
<dbReference type="AlphaFoldDB" id="A0A6G9Y8U4"/>
<evidence type="ECO:0000313" key="3">
    <source>
        <dbReference type="Proteomes" id="UP000503540"/>
    </source>
</evidence>
<dbReference type="EMBL" id="CP046172">
    <property type="protein sequence ID" value="QIS09497.1"/>
    <property type="molecule type" value="Genomic_DNA"/>
</dbReference>
<keyword evidence="3" id="KW-1185">Reference proteome</keyword>
<feature type="transmembrane region" description="Helical" evidence="1">
    <location>
        <begin position="68"/>
        <end position="92"/>
    </location>
</feature>
<name>A0A6G9Y8U4_9NOCA</name>
<accession>A0A6G9Y8U4</accession>
<evidence type="ECO:0000256" key="1">
    <source>
        <dbReference type="SAM" id="Phobius"/>
    </source>
</evidence>
<gene>
    <name evidence="2" type="ORF">F5544_07975</name>
</gene>
<feature type="transmembrane region" description="Helical" evidence="1">
    <location>
        <begin position="12"/>
        <end position="31"/>
    </location>
</feature>
<dbReference type="Proteomes" id="UP000503540">
    <property type="component" value="Chromosome"/>
</dbReference>
<protein>
    <submittedName>
        <fullName evidence="2">Uncharacterized protein</fullName>
    </submittedName>
</protein>
<keyword evidence="1" id="KW-0472">Membrane</keyword>
<keyword evidence="1" id="KW-1133">Transmembrane helix</keyword>
<reference evidence="2 3" key="1">
    <citation type="journal article" date="2019" name="ACS Chem. Biol.">
        <title>Identification and Mobilization of a Cryptic Antibiotic Biosynthesis Gene Locus from a Human-Pathogenic Nocardia Isolate.</title>
        <authorList>
            <person name="Herisse M."/>
            <person name="Ishida K."/>
            <person name="Porter J.L."/>
            <person name="Howden B."/>
            <person name="Hertweck C."/>
            <person name="Stinear T.P."/>
            <person name="Pidot S.J."/>
        </authorList>
    </citation>
    <scope>NUCLEOTIDE SEQUENCE [LARGE SCALE GENOMIC DNA]</scope>
    <source>
        <strain evidence="2 3">AUSMDU00012717</strain>
    </source>
</reference>
<keyword evidence="1" id="KW-0812">Transmembrane</keyword>
<dbReference type="KEGG" id="nah:F5544_07975"/>